<keyword evidence="1" id="KW-0472">Membrane</keyword>
<dbReference type="PaxDb" id="2903-EOD34278"/>
<reference evidence="4" key="1">
    <citation type="journal article" date="2013" name="Nature">
        <title>Pan genome of the phytoplankton Emiliania underpins its global distribution.</title>
        <authorList>
            <person name="Read B.A."/>
            <person name="Kegel J."/>
            <person name="Klute M.J."/>
            <person name="Kuo A."/>
            <person name="Lefebvre S.C."/>
            <person name="Maumus F."/>
            <person name="Mayer C."/>
            <person name="Miller J."/>
            <person name="Monier A."/>
            <person name="Salamov A."/>
            <person name="Young J."/>
            <person name="Aguilar M."/>
            <person name="Claverie J.M."/>
            <person name="Frickenhaus S."/>
            <person name="Gonzalez K."/>
            <person name="Herman E.K."/>
            <person name="Lin Y.C."/>
            <person name="Napier J."/>
            <person name="Ogata H."/>
            <person name="Sarno A.F."/>
            <person name="Shmutz J."/>
            <person name="Schroeder D."/>
            <person name="de Vargas C."/>
            <person name="Verret F."/>
            <person name="von Dassow P."/>
            <person name="Valentin K."/>
            <person name="Van de Peer Y."/>
            <person name="Wheeler G."/>
            <person name="Dacks J.B."/>
            <person name="Delwiche C.F."/>
            <person name="Dyhrman S.T."/>
            <person name="Glockner G."/>
            <person name="John U."/>
            <person name="Richards T."/>
            <person name="Worden A.Z."/>
            <person name="Zhang X."/>
            <person name="Grigoriev I.V."/>
            <person name="Allen A.E."/>
            <person name="Bidle K."/>
            <person name="Borodovsky M."/>
            <person name="Bowler C."/>
            <person name="Brownlee C."/>
            <person name="Cock J.M."/>
            <person name="Elias M."/>
            <person name="Gladyshev V.N."/>
            <person name="Groth M."/>
            <person name="Guda C."/>
            <person name="Hadaegh A."/>
            <person name="Iglesias-Rodriguez M.D."/>
            <person name="Jenkins J."/>
            <person name="Jones B.M."/>
            <person name="Lawson T."/>
            <person name="Leese F."/>
            <person name="Lindquist E."/>
            <person name="Lobanov A."/>
            <person name="Lomsadze A."/>
            <person name="Malik S.B."/>
            <person name="Marsh M.E."/>
            <person name="Mackinder L."/>
            <person name="Mock T."/>
            <person name="Mueller-Roeber B."/>
            <person name="Pagarete A."/>
            <person name="Parker M."/>
            <person name="Probert I."/>
            <person name="Quesneville H."/>
            <person name="Raines C."/>
            <person name="Rensing S.A."/>
            <person name="Riano-Pachon D.M."/>
            <person name="Richier S."/>
            <person name="Rokitta S."/>
            <person name="Shiraiwa Y."/>
            <person name="Soanes D.M."/>
            <person name="van der Giezen M."/>
            <person name="Wahlund T.M."/>
            <person name="Williams B."/>
            <person name="Wilson W."/>
            <person name="Wolfe G."/>
            <person name="Wurch L.L."/>
        </authorList>
    </citation>
    <scope>NUCLEOTIDE SEQUENCE</scope>
</reference>
<reference evidence="3" key="2">
    <citation type="submission" date="2024-10" db="UniProtKB">
        <authorList>
            <consortium name="EnsemblProtists"/>
        </authorList>
    </citation>
    <scope>IDENTIFICATION</scope>
</reference>
<dbReference type="HOGENOM" id="CLU_089131_0_0_1"/>
<accession>A0A0D3KEU3</accession>
<dbReference type="KEGG" id="ehx:EMIHUDRAFT_201983"/>
<dbReference type="eggNOG" id="KOG4526">
    <property type="taxonomic scope" value="Eukaryota"/>
</dbReference>
<dbReference type="PANTHER" id="PTHR21377">
    <property type="entry name" value="PROTEIN FAM210B, MITOCHONDRIAL"/>
    <property type="match status" value="1"/>
</dbReference>
<dbReference type="Proteomes" id="UP000013827">
    <property type="component" value="Unassembled WGS sequence"/>
</dbReference>
<keyword evidence="1" id="KW-0812">Transmembrane</keyword>
<evidence type="ECO:0000259" key="2">
    <source>
        <dbReference type="Pfam" id="PF06916"/>
    </source>
</evidence>
<protein>
    <recommendedName>
        <fullName evidence="2">DUF1279 domain-containing protein</fullName>
    </recommendedName>
</protein>
<feature type="transmembrane region" description="Helical" evidence="1">
    <location>
        <begin position="204"/>
        <end position="227"/>
    </location>
</feature>
<dbReference type="InterPro" id="IPR045866">
    <property type="entry name" value="FAM210A/B-like"/>
</dbReference>
<evidence type="ECO:0000313" key="3">
    <source>
        <dbReference type="EnsemblProtists" id="EOD34278"/>
    </source>
</evidence>
<dbReference type="PANTHER" id="PTHR21377:SF20">
    <property type="entry name" value="OS04G0416000 PROTEIN"/>
    <property type="match status" value="1"/>
</dbReference>
<evidence type="ECO:0000313" key="4">
    <source>
        <dbReference type="Proteomes" id="UP000013827"/>
    </source>
</evidence>
<keyword evidence="1" id="KW-1133">Transmembrane helix</keyword>
<keyword evidence="4" id="KW-1185">Reference proteome</keyword>
<feature type="domain" description="DUF1279" evidence="2">
    <location>
        <begin position="182"/>
        <end position="258"/>
    </location>
</feature>
<dbReference type="RefSeq" id="XP_005786707.1">
    <property type="nucleotide sequence ID" value="XM_005786650.1"/>
</dbReference>
<evidence type="ECO:0000256" key="1">
    <source>
        <dbReference type="SAM" id="Phobius"/>
    </source>
</evidence>
<dbReference type="GO" id="GO:0009507">
    <property type="term" value="C:chloroplast"/>
    <property type="evidence" value="ECO:0007669"/>
    <property type="project" value="TreeGrafter"/>
</dbReference>
<dbReference type="EnsemblProtists" id="EOD34278">
    <property type="protein sequence ID" value="EOD34278"/>
    <property type="gene ID" value="EMIHUDRAFT_201983"/>
</dbReference>
<dbReference type="InterPro" id="IPR009688">
    <property type="entry name" value="FAM210A/B-like_dom"/>
</dbReference>
<sequence length="273" mass="28495">MRGAASEEAGFEEASVVVLDETEDERRARVKAEMDAAVIGDANSKVVRRSSSLGLMLALAPCVVRPRQFGASPVLRLNVNQQAIMIAGATQVAPELDTAEPGAVVPTGGVITESAAVVVPAAAAVIEPTAAVIVPTGGVIVPTGVIELPPLSSPDEAAVVEHPPALQQPWWRGVSKPSISDAVRRYGGAYLACSVSLSLVSISLFYALVSAGINVAALFSAVGITLASKYERLGTFGLAYLLHKAASPVRFPPTLALTVFAARHWERWRRAPA</sequence>
<dbReference type="GeneID" id="17279549"/>
<organism evidence="3 4">
    <name type="scientific">Emiliania huxleyi (strain CCMP1516)</name>
    <dbReference type="NCBI Taxonomy" id="280463"/>
    <lineage>
        <taxon>Eukaryota</taxon>
        <taxon>Haptista</taxon>
        <taxon>Haptophyta</taxon>
        <taxon>Prymnesiophyceae</taxon>
        <taxon>Isochrysidales</taxon>
        <taxon>Noelaerhabdaceae</taxon>
        <taxon>Emiliania</taxon>
    </lineage>
</organism>
<proteinExistence type="predicted"/>
<dbReference type="Pfam" id="PF06916">
    <property type="entry name" value="FAM210A-B_dom"/>
    <property type="match status" value="1"/>
</dbReference>
<name>A0A0D3KEU3_EMIH1</name>
<dbReference type="AlphaFoldDB" id="A0A0D3KEU3"/>